<reference evidence="1 2" key="1">
    <citation type="submission" date="2020-08" db="EMBL/GenBank/DDBJ databases">
        <title>Genomic Encyclopedia of Type Strains, Phase IV (KMG-IV): sequencing the most valuable type-strain genomes for metagenomic binning, comparative biology and taxonomic classification.</title>
        <authorList>
            <person name="Goeker M."/>
        </authorList>
    </citation>
    <scope>NUCLEOTIDE SEQUENCE [LARGE SCALE GENOMIC DNA]</scope>
    <source>
        <strain evidence="1 2">DSM 21769</strain>
    </source>
</reference>
<dbReference type="GO" id="GO:0016829">
    <property type="term" value="F:lyase activity"/>
    <property type="evidence" value="ECO:0007669"/>
    <property type="project" value="UniProtKB-KW"/>
</dbReference>
<dbReference type="Pfam" id="PF10776">
    <property type="entry name" value="DUF2600"/>
    <property type="match status" value="1"/>
</dbReference>
<dbReference type="EMBL" id="JACHHJ010000003">
    <property type="protein sequence ID" value="MBB6450209.1"/>
    <property type="molecule type" value="Genomic_DNA"/>
</dbReference>
<evidence type="ECO:0000313" key="2">
    <source>
        <dbReference type="Proteomes" id="UP000568839"/>
    </source>
</evidence>
<dbReference type="InterPro" id="IPR019712">
    <property type="entry name" value="YtpB-like"/>
</dbReference>
<name>A0A841PN84_9BACL</name>
<proteinExistence type="predicted"/>
<dbReference type="EC" id="4.2.3.130" evidence="1"/>
<accession>A0A841PN84</accession>
<comment type="caution">
    <text evidence="1">The sequence shown here is derived from an EMBL/GenBank/DDBJ whole genome shotgun (WGS) entry which is preliminary data.</text>
</comment>
<gene>
    <name evidence="1" type="ORF">HNR44_002192</name>
</gene>
<keyword evidence="1" id="KW-0456">Lyase</keyword>
<dbReference type="Proteomes" id="UP000568839">
    <property type="component" value="Unassembled WGS sequence"/>
</dbReference>
<evidence type="ECO:0000313" key="1">
    <source>
        <dbReference type="EMBL" id="MBB6450209.1"/>
    </source>
</evidence>
<sequence>MKVPTKPWTLLYRINREVLPLAHEYLDGWRQKAETIPNDELREQALASIEKKAFHCEGGAVYGLLAGDEGRKVIRFIVAYQTISDYLDNLCDRSTSLEERDFRSLHQSMHHALTPGERTENYYKYREDQDDGGYLTSLVKTCREVLEELPGFLDVQKAMQQLAGYYCDLQVYKHIEKEKRVERLENWFSMHKNDLPSMTWYEFSACAGSTLGVFCLAAYASHDRMLSKEVNDIKKGYFPWVQGLHIMLDYFIDQEEDREEDDLNFVFYYENEEQMVERIRYVKEKADESIRSLPDWKFHQLINKGLIAMYLSDKKVQEDKELKRTAKRFIRFGGLPTAFFYLNSWMYRQTS</sequence>
<protein>
    <submittedName>
        <fullName evidence="1">Tetraprenyl-beta-curcumene synthase</fullName>
        <ecNumber evidence="1">4.2.3.130</ecNumber>
    </submittedName>
</protein>
<dbReference type="AlphaFoldDB" id="A0A841PN84"/>
<dbReference type="RefSeq" id="WP_184404276.1">
    <property type="nucleotide sequence ID" value="NZ_JACHHJ010000003.1"/>
</dbReference>
<keyword evidence="2" id="KW-1185">Reference proteome</keyword>
<organism evidence="1 2">
    <name type="scientific">Geomicrobium halophilum</name>
    <dbReference type="NCBI Taxonomy" id="549000"/>
    <lineage>
        <taxon>Bacteria</taxon>
        <taxon>Bacillati</taxon>
        <taxon>Bacillota</taxon>
        <taxon>Bacilli</taxon>
        <taxon>Bacillales</taxon>
        <taxon>Geomicrobium</taxon>
    </lineage>
</organism>